<comment type="function">
    <text evidence="1 9">May be involved in recombinational repair of damaged DNA.</text>
</comment>
<evidence type="ECO:0000256" key="4">
    <source>
        <dbReference type="ARBA" id="ARBA00022741"/>
    </source>
</evidence>
<comment type="similarity">
    <text evidence="2 9">Belongs to the RecN family.</text>
</comment>
<dbReference type="Gene3D" id="3.40.50.300">
    <property type="entry name" value="P-loop containing nucleotide triphosphate hydrolases"/>
    <property type="match status" value="2"/>
</dbReference>
<keyword evidence="7 9" id="KW-0234">DNA repair</keyword>
<name>A0ABW5M8Q0_9BACT</name>
<dbReference type="PIRSF" id="PIRSF003128">
    <property type="entry name" value="RecN"/>
    <property type="match status" value="1"/>
</dbReference>
<evidence type="ECO:0000256" key="9">
    <source>
        <dbReference type="PIRNR" id="PIRNR003128"/>
    </source>
</evidence>
<dbReference type="Pfam" id="PF02463">
    <property type="entry name" value="SMC_N"/>
    <property type="match status" value="1"/>
</dbReference>
<evidence type="ECO:0000256" key="1">
    <source>
        <dbReference type="ARBA" id="ARBA00003618"/>
    </source>
</evidence>
<evidence type="ECO:0000313" key="13">
    <source>
        <dbReference type="Proteomes" id="UP001597469"/>
    </source>
</evidence>
<keyword evidence="4" id="KW-0547">Nucleotide-binding</keyword>
<evidence type="ECO:0000313" key="12">
    <source>
        <dbReference type="EMBL" id="MFD2572756.1"/>
    </source>
</evidence>
<dbReference type="InterPro" id="IPR003395">
    <property type="entry name" value="RecF/RecN/SMC_N"/>
</dbReference>
<dbReference type="SUPFAM" id="SSF52540">
    <property type="entry name" value="P-loop containing nucleoside triphosphate hydrolases"/>
    <property type="match status" value="2"/>
</dbReference>
<dbReference type="InterPro" id="IPR027417">
    <property type="entry name" value="P-loop_NTPase"/>
</dbReference>
<evidence type="ECO:0000256" key="8">
    <source>
        <dbReference type="ARBA" id="ARBA00033408"/>
    </source>
</evidence>
<feature type="coiled-coil region" evidence="10">
    <location>
        <begin position="165"/>
        <end position="281"/>
    </location>
</feature>
<evidence type="ECO:0000259" key="11">
    <source>
        <dbReference type="Pfam" id="PF02463"/>
    </source>
</evidence>
<evidence type="ECO:0000256" key="5">
    <source>
        <dbReference type="ARBA" id="ARBA00022763"/>
    </source>
</evidence>
<evidence type="ECO:0000256" key="3">
    <source>
        <dbReference type="ARBA" id="ARBA00021315"/>
    </source>
</evidence>
<comment type="caution">
    <text evidence="12">The sequence shown here is derived from an EMBL/GenBank/DDBJ whole genome shotgun (WGS) entry which is preliminary data.</text>
</comment>
<keyword evidence="13" id="KW-1185">Reference proteome</keyword>
<organism evidence="12 13">
    <name type="scientific">Spirosoma soli</name>
    <dbReference type="NCBI Taxonomy" id="1770529"/>
    <lineage>
        <taxon>Bacteria</taxon>
        <taxon>Pseudomonadati</taxon>
        <taxon>Bacteroidota</taxon>
        <taxon>Cytophagia</taxon>
        <taxon>Cytophagales</taxon>
        <taxon>Cytophagaceae</taxon>
        <taxon>Spirosoma</taxon>
    </lineage>
</organism>
<feature type="domain" description="RecF/RecN/SMC N-terminal" evidence="11">
    <location>
        <begin position="2"/>
        <end position="507"/>
    </location>
</feature>
<proteinExistence type="inferred from homology"/>
<dbReference type="CDD" id="cd03241">
    <property type="entry name" value="ABC_RecN"/>
    <property type="match status" value="1"/>
</dbReference>
<dbReference type="PANTHER" id="PTHR11059">
    <property type="entry name" value="DNA REPAIR PROTEIN RECN"/>
    <property type="match status" value="1"/>
</dbReference>
<evidence type="ECO:0000256" key="10">
    <source>
        <dbReference type="SAM" id="Coils"/>
    </source>
</evidence>
<dbReference type="PANTHER" id="PTHR11059:SF0">
    <property type="entry name" value="DNA REPAIR PROTEIN RECN"/>
    <property type="match status" value="1"/>
</dbReference>
<sequence length="557" mass="62549">MLSHLLIKNYALIDELELAPDRELNIITGETGAGKSIMLGAIGLLLGNRADTRVLYNPEQKCVIEGTFGVSGYIIERIFDEEELDYSDTCIVRREIGVSGKSRAFVNDTPVNLETLRRVTSQLMDIHSQHDSVLLGSNEYQLEIVDTYAQNDSQLRSYRTDYQTYRTKKAVYDQLQAEASSMRKEFDYNNFLYEELAKAQLQPDEQELLEQELNILENAEEIKERLQLAYEYLDNTEQSVIDFLKGAVSNLSYISKLSDQYEQLQQRAQSSLIELRDLADEISTEQDRVDVDDTRAETIRERLNLIYQLQTKHQVKDIAGLIELRDELGQKVSKVLNLDDELADAKAQTEAARAQLQTSAESLSDSRQAVLRPIEAEIGSLLHDLGMPNASLLIQAETGKPTPTGVDTISFLFSANKGVKPQQLKNVASGGEFSRLMMAIKYILASKRSLPTIIFDEIDTGVSGEIAIKMGNMMHDMAHSHQIIAITHLHQIAGQGTAHYFVYKDHSAAKTVSRIKKLTFDERVNEIAQMIGGKNPSPSALKNAREILKQRTTASVK</sequence>
<evidence type="ECO:0000256" key="7">
    <source>
        <dbReference type="ARBA" id="ARBA00023204"/>
    </source>
</evidence>
<keyword evidence="10" id="KW-0175">Coiled coil</keyword>
<gene>
    <name evidence="12" type="primary">recN</name>
    <name evidence="12" type="ORF">ACFSUS_19100</name>
</gene>
<keyword evidence="6" id="KW-0067">ATP-binding</keyword>
<dbReference type="InterPro" id="IPR004604">
    <property type="entry name" value="DNA_recomb/repair_RecN"/>
</dbReference>
<evidence type="ECO:0000256" key="2">
    <source>
        <dbReference type="ARBA" id="ARBA00009441"/>
    </source>
</evidence>
<dbReference type="EMBL" id="JBHULN010000012">
    <property type="protein sequence ID" value="MFD2572756.1"/>
    <property type="molecule type" value="Genomic_DNA"/>
</dbReference>
<accession>A0ABW5M8Q0</accession>
<dbReference type="RefSeq" id="WP_381525346.1">
    <property type="nucleotide sequence ID" value="NZ_JBHULN010000012.1"/>
</dbReference>
<protein>
    <recommendedName>
        <fullName evidence="3 9">DNA repair protein RecN</fullName>
    </recommendedName>
    <alternativeName>
        <fullName evidence="8 9">Recombination protein N</fullName>
    </alternativeName>
</protein>
<evidence type="ECO:0000256" key="6">
    <source>
        <dbReference type="ARBA" id="ARBA00022840"/>
    </source>
</evidence>
<reference evidence="13" key="1">
    <citation type="journal article" date="2019" name="Int. J. Syst. Evol. Microbiol.">
        <title>The Global Catalogue of Microorganisms (GCM) 10K type strain sequencing project: providing services to taxonomists for standard genome sequencing and annotation.</title>
        <authorList>
            <consortium name="The Broad Institute Genomics Platform"/>
            <consortium name="The Broad Institute Genome Sequencing Center for Infectious Disease"/>
            <person name="Wu L."/>
            <person name="Ma J."/>
        </authorList>
    </citation>
    <scope>NUCLEOTIDE SEQUENCE [LARGE SCALE GENOMIC DNA]</scope>
    <source>
        <strain evidence="13">KCTC 42805</strain>
    </source>
</reference>
<keyword evidence="5 9" id="KW-0227">DNA damage</keyword>
<dbReference type="Proteomes" id="UP001597469">
    <property type="component" value="Unassembled WGS sequence"/>
</dbReference>
<dbReference type="NCBIfam" id="TIGR00634">
    <property type="entry name" value="recN"/>
    <property type="match status" value="1"/>
</dbReference>